<dbReference type="EMBL" id="JAYMYS010000004">
    <property type="protein sequence ID" value="KAK7397102.1"/>
    <property type="molecule type" value="Genomic_DNA"/>
</dbReference>
<accession>A0AAN9SJ55</accession>
<proteinExistence type="predicted"/>
<dbReference type="Proteomes" id="UP001386955">
    <property type="component" value="Unassembled WGS sequence"/>
</dbReference>
<gene>
    <name evidence="1" type="ORF">VNO78_18269</name>
</gene>
<dbReference type="AlphaFoldDB" id="A0AAN9SJ55"/>
<organism evidence="1 2">
    <name type="scientific">Psophocarpus tetragonolobus</name>
    <name type="common">Winged bean</name>
    <name type="synonym">Dolichos tetragonolobus</name>
    <dbReference type="NCBI Taxonomy" id="3891"/>
    <lineage>
        <taxon>Eukaryota</taxon>
        <taxon>Viridiplantae</taxon>
        <taxon>Streptophyta</taxon>
        <taxon>Embryophyta</taxon>
        <taxon>Tracheophyta</taxon>
        <taxon>Spermatophyta</taxon>
        <taxon>Magnoliopsida</taxon>
        <taxon>eudicotyledons</taxon>
        <taxon>Gunneridae</taxon>
        <taxon>Pentapetalae</taxon>
        <taxon>rosids</taxon>
        <taxon>fabids</taxon>
        <taxon>Fabales</taxon>
        <taxon>Fabaceae</taxon>
        <taxon>Papilionoideae</taxon>
        <taxon>50 kb inversion clade</taxon>
        <taxon>NPAAA clade</taxon>
        <taxon>indigoferoid/millettioid clade</taxon>
        <taxon>Phaseoleae</taxon>
        <taxon>Psophocarpus</taxon>
    </lineage>
</organism>
<evidence type="ECO:0000313" key="2">
    <source>
        <dbReference type="Proteomes" id="UP001386955"/>
    </source>
</evidence>
<protein>
    <submittedName>
        <fullName evidence="1">Uncharacterized protein</fullName>
    </submittedName>
</protein>
<name>A0AAN9SJ55_PSOTE</name>
<keyword evidence="2" id="KW-1185">Reference proteome</keyword>
<comment type="caution">
    <text evidence="1">The sequence shown here is derived from an EMBL/GenBank/DDBJ whole genome shotgun (WGS) entry which is preliminary data.</text>
</comment>
<evidence type="ECO:0000313" key="1">
    <source>
        <dbReference type="EMBL" id="KAK7397102.1"/>
    </source>
</evidence>
<reference evidence="1 2" key="1">
    <citation type="submission" date="2024-01" db="EMBL/GenBank/DDBJ databases">
        <title>The genomes of 5 underutilized Papilionoideae crops provide insights into root nodulation and disease resistanc.</title>
        <authorList>
            <person name="Jiang F."/>
        </authorList>
    </citation>
    <scope>NUCLEOTIDE SEQUENCE [LARGE SCALE GENOMIC DNA]</scope>
    <source>
        <strain evidence="1">DUOXIRENSHENG_FW03</strain>
        <tissue evidence="1">Leaves</tissue>
    </source>
</reference>
<sequence length="99" mass="11265">MVANAVRGGEDLQFQVESTFGASLMMLDNVSRGNLLVVQGELYGDPLPRHGGSGKRLYRSSAVIFNYHYILKIIILKYKIDRKMRKRNKNLNIDAHIVM</sequence>